<evidence type="ECO:0000313" key="3">
    <source>
        <dbReference type="Proteomes" id="UP001266305"/>
    </source>
</evidence>
<comment type="caution">
    <text evidence="2">The sequence shown here is derived from an EMBL/GenBank/DDBJ whole genome shotgun (WGS) entry which is preliminary data.</text>
</comment>
<proteinExistence type="predicted"/>
<gene>
    <name evidence="2" type="ORF">P7K49_001185</name>
</gene>
<name>A0ABQ9WFM6_SAGOE</name>
<keyword evidence="3" id="KW-1185">Reference proteome</keyword>
<reference evidence="2 3" key="1">
    <citation type="submission" date="2023-05" db="EMBL/GenBank/DDBJ databases">
        <title>B98-5 Cell Line De Novo Hybrid Assembly: An Optical Mapping Approach.</title>
        <authorList>
            <person name="Kananen K."/>
            <person name="Auerbach J.A."/>
            <person name="Kautto E."/>
            <person name="Blachly J.S."/>
        </authorList>
    </citation>
    <scope>NUCLEOTIDE SEQUENCE [LARGE SCALE GENOMIC DNA]</scope>
    <source>
        <strain evidence="2">B95-8</strain>
        <tissue evidence="2">Cell line</tissue>
    </source>
</reference>
<protein>
    <submittedName>
        <fullName evidence="2">Uncharacterized protein</fullName>
    </submittedName>
</protein>
<evidence type="ECO:0000313" key="2">
    <source>
        <dbReference type="EMBL" id="KAK2119799.1"/>
    </source>
</evidence>
<organism evidence="2 3">
    <name type="scientific">Saguinus oedipus</name>
    <name type="common">Cotton-top tamarin</name>
    <name type="synonym">Oedipomidas oedipus</name>
    <dbReference type="NCBI Taxonomy" id="9490"/>
    <lineage>
        <taxon>Eukaryota</taxon>
        <taxon>Metazoa</taxon>
        <taxon>Chordata</taxon>
        <taxon>Craniata</taxon>
        <taxon>Vertebrata</taxon>
        <taxon>Euteleostomi</taxon>
        <taxon>Mammalia</taxon>
        <taxon>Eutheria</taxon>
        <taxon>Euarchontoglires</taxon>
        <taxon>Primates</taxon>
        <taxon>Haplorrhini</taxon>
        <taxon>Platyrrhini</taxon>
        <taxon>Cebidae</taxon>
        <taxon>Callitrichinae</taxon>
        <taxon>Saguinus</taxon>
    </lineage>
</organism>
<dbReference type="Proteomes" id="UP001266305">
    <property type="component" value="Unassembled WGS sequence"/>
</dbReference>
<sequence>MQDCRPLVLQRCGRLPRFPVLEREDLRRCALPPFPPPNSTLSYPPCELGEAGGPPALFPAGSSPRGRAPHPGSTPSRWDPALTGTSPRATLRVGTRRPAAGHVLGRGGEAEFIARAPADPTFCWGRSCGSRLRDAPAPALRPSLPSYGE</sequence>
<accession>A0ABQ9WFM6</accession>
<dbReference type="EMBL" id="JASSZA010000001">
    <property type="protein sequence ID" value="KAK2119799.1"/>
    <property type="molecule type" value="Genomic_DNA"/>
</dbReference>
<evidence type="ECO:0000256" key="1">
    <source>
        <dbReference type="SAM" id="MobiDB-lite"/>
    </source>
</evidence>
<feature type="region of interest" description="Disordered" evidence="1">
    <location>
        <begin position="29"/>
        <end position="98"/>
    </location>
</feature>